<reference evidence="2 3" key="1">
    <citation type="submission" date="2018-03" db="EMBL/GenBank/DDBJ databases">
        <title>Chitinolytic properties of Streptosporangium nondiastaticum TBG75A20.</title>
        <authorList>
            <person name="Gayathri V."/>
            <person name="Shiburaj S."/>
        </authorList>
    </citation>
    <scope>NUCLEOTIDE SEQUENCE [LARGE SCALE GENOMIC DNA]</scope>
    <source>
        <strain evidence="2 3">TBG75A20</strain>
    </source>
</reference>
<evidence type="ECO:0000313" key="2">
    <source>
        <dbReference type="EMBL" id="PSJ24459.1"/>
    </source>
</evidence>
<proteinExistence type="predicted"/>
<dbReference type="Gene3D" id="3.30.420.10">
    <property type="entry name" value="Ribonuclease H-like superfamily/Ribonuclease H"/>
    <property type="match status" value="1"/>
</dbReference>
<dbReference type="OrthoDB" id="9813816at2"/>
<feature type="domain" description="Tc1-like transposase DDE" evidence="1">
    <location>
        <begin position="51"/>
        <end position="122"/>
    </location>
</feature>
<dbReference type="InterPro" id="IPR036397">
    <property type="entry name" value="RNaseH_sf"/>
</dbReference>
<protein>
    <recommendedName>
        <fullName evidence="1">Tc1-like transposase DDE domain-containing protein</fullName>
    </recommendedName>
</protein>
<evidence type="ECO:0000259" key="1">
    <source>
        <dbReference type="Pfam" id="PF13358"/>
    </source>
</evidence>
<name>A0A9X7PE05_9ACTN</name>
<dbReference type="EMBL" id="PXWG01000189">
    <property type="protein sequence ID" value="PSJ24459.1"/>
    <property type="molecule type" value="Genomic_DNA"/>
</dbReference>
<accession>A0A9X7PE05</accession>
<dbReference type="Proteomes" id="UP000242427">
    <property type="component" value="Unassembled WGS sequence"/>
</dbReference>
<dbReference type="Pfam" id="PF13358">
    <property type="entry name" value="DDE_3"/>
    <property type="match status" value="1"/>
</dbReference>
<dbReference type="InterPro" id="IPR038717">
    <property type="entry name" value="Tc1-like_DDE_dom"/>
</dbReference>
<gene>
    <name evidence="2" type="ORF">B7P34_33275</name>
</gene>
<comment type="caution">
    <text evidence="2">The sequence shown here is derived from an EMBL/GenBank/DDBJ whole genome shotgun (WGS) entry which is preliminary data.</text>
</comment>
<organism evidence="2 3">
    <name type="scientific">Streptosporangium nondiastaticum</name>
    <dbReference type="NCBI Taxonomy" id="35764"/>
    <lineage>
        <taxon>Bacteria</taxon>
        <taxon>Bacillati</taxon>
        <taxon>Actinomycetota</taxon>
        <taxon>Actinomycetes</taxon>
        <taxon>Streptosporangiales</taxon>
        <taxon>Streptosporangiaceae</taxon>
        <taxon>Streptosporangium</taxon>
    </lineage>
</organism>
<evidence type="ECO:0000313" key="3">
    <source>
        <dbReference type="Proteomes" id="UP000242427"/>
    </source>
</evidence>
<dbReference type="AlphaFoldDB" id="A0A9X7PE05"/>
<keyword evidence="3" id="KW-1185">Reference proteome</keyword>
<sequence>MWILPDPADRLHLGPHRIDAAAVLDFVCNHIARLPGGADRLSTSPAGFKRSRPCTIVLDNASIHHADAFKGRREELAAIGVHLFCLPSRSLELNCMERIERIWRSVKYQDMPVRAYTTAKELHTARRPCPEQAGCGDDASHSPNTQDRLARWVRWGPCGKGPGNGHLAARPTQWAASRCFHAPADADAEDWIAVKTARILRGYAQQAADEIRAEADHCKLTGD</sequence>
<dbReference type="RefSeq" id="WP_106681893.1">
    <property type="nucleotide sequence ID" value="NZ_PXWG01000189.1"/>
</dbReference>
<dbReference type="GO" id="GO:0003676">
    <property type="term" value="F:nucleic acid binding"/>
    <property type="evidence" value="ECO:0007669"/>
    <property type="project" value="InterPro"/>
</dbReference>